<evidence type="ECO:0000256" key="1">
    <source>
        <dbReference type="SAM" id="SignalP"/>
    </source>
</evidence>
<dbReference type="Gene3D" id="3.40.50.10610">
    <property type="entry name" value="ABC-type transport auxiliary lipoprotein component"/>
    <property type="match status" value="1"/>
</dbReference>
<name>A0A410G9T8_9BURK</name>
<dbReference type="EMBL" id="CP022987">
    <property type="protein sequence ID" value="QAA93070.1"/>
    <property type="molecule type" value="Genomic_DNA"/>
</dbReference>
<dbReference type="PROSITE" id="PS51257">
    <property type="entry name" value="PROKAR_LIPOPROTEIN"/>
    <property type="match status" value="1"/>
</dbReference>
<protein>
    <recommendedName>
        <fullName evidence="2">ABC-type transport auxiliary lipoprotein component domain-containing protein</fullName>
    </recommendedName>
</protein>
<proteinExistence type="predicted"/>
<evidence type="ECO:0000313" key="4">
    <source>
        <dbReference type="Proteomes" id="UP000283474"/>
    </source>
</evidence>
<dbReference type="InterPro" id="IPR005586">
    <property type="entry name" value="ABC_trans_aux"/>
</dbReference>
<dbReference type="SUPFAM" id="SSF159594">
    <property type="entry name" value="XCC0632-like"/>
    <property type="match status" value="1"/>
</dbReference>
<dbReference type="RefSeq" id="WP_128354123.1">
    <property type="nucleotide sequence ID" value="NZ_CP022987.1"/>
</dbReference>
<reference evidence="3 4" key="1">
    <citation type="submission" date="2017-08" db="EMBL/GenBank/DDBJ databases">
        <authorList>
            <person name="Park S.-J."/>
            <person name="Kim H."/>
        </authorList>
    </citation>
    <scope>NUCLEOTIDE SEQUENCE [LARGE SCALE GENOMIC DNA]</scope>
    <source>
        <strain evidence="4">ye3</strain>
    </source>
</reference>
<feature type="signal peptide" evidence="1">
    <location>
        <begin position="1"/>
        <end position="20"/>
    </location>
</feature>
<dbReference type="KEGG" id="pus:CKA81_03845"/>
<feature type="domain" description="ABC-type transport auxiliary lipoprotein component" evidence="2">
    <location>
        <begin position="34"/>
        <end position="193"/>
    </location>
</feature>
<dbReference type="OrthoDB" id="1494661at2"/>
<accession>A0A410G9T8</accession>
<sequence length="214" mass="22734">MSSFVRPFVVLATMLLGACASVSDSHYYSLMPAAPQVAAASDASGPASPAYAISVQTVQLPAQVDKQQIVITDAASTQVTPLNGFLWASPLADEIRRALSDDLSRRLGVLDVSQVAVADGLPVWTVSLLVQRFQSFYDDRALLDVVWQLVPSNMPGKRAAICRAAFQVPVEQGMSALVAGHQLALHRLSEAIAEQIRSGTVNARLAGMTLQGCT</sequence>
<feature type="chain" id="PRO_5019166278" description="ABC-type transport auxiliary lipoprotein component domain-containing protein" evidence="1">
    <location>
        <begin position="21"/>
        <end position="214"/>
    </location>
</feature>
<gene>
    <name evidence="3" type="ORF">CKA81_03845</name>
</gene>
<keyword evidence="4" id="KW-1185">Reference proteome</keyword>
<keyword evidence="1" id="KW-0732">Signal</keyword>
<evidence type="ECO:0000259" key="2">
    <source>
        <dbReference type="Pfam" id="PF03886"/>
    </source>
</evidence>
<dbReference type="AlphaFoldDB" id="A0A410G9T8"/>
<dbReference type="Pfam" id="PF03886">
    <property type="entry name" value="ABC_trans_aux"/>
    <property type="match status" value="1"/>
</dbReference>
<evidence type="ECO:0000313" key="3">
    <source>
        <dbReference type="EMBL" id="QAA93070.1"/>
    </source>
</evidence>
<organism evidence="3 4">
    <name type="scientific">Pollutimonas thiosulfatoxidans</name>
    <dbReference type="NCBI Taxonomy" id="2028345"/>
    <lineage>
        <taxon>Bacteria</taxon>
        <taxon>Pseudomonadati</taxon>
        <taxon>Pseudomonadota</taxon>
        <taxon>Betaproteobacteria</taxon>
        <taxon>Burkholderiales</taxon>
        <taxon>Alcaligenaceae</taxon>
        <taxon>Pollutimonas</taxon>
    </lineage>
</organism>
<dbReference type="Proteomes" id="UP000283474">
    <property type="component" value="Chromosome"/>
</dbReference>